<comment type="caution">
    <text evidence="2">The sequence shown here is derived from an EMBL/GenBank/DDBJ whole genome shotgun (WGS) entry which is preliminary data.</text>
</comment>
<dbReference type="InterPro" id="IPR021762">
    <property type="entry name" value="DUF3325"/>
</dbReference>
<dbReference type="Proteomes" id="UP000290191">
    <property type="component" value="Unassembled WGS sequence"/>
</dbReference>
<keyword evidence="1" id="KW-0472">Membrane</keyword>
<name>A0A4Q0XYV7_9BACT</name>
<dbReference type="Pfam" id="PF11804">
    <property type="entry name" value="DUF3325"/>
    <property type="match status" value="1"/>
</dbReference>
<reference evidence="2 3" key="1">
    <citation type="submission" date="2017-10" db="EMBL/GenBank/DDBJ databases">
        <title>Genomics of the genus Arcobacter.</title>
        <authorList>
            <person name="Perez-Cataluna A."/>
            <person name="Figueras M.J."/>
        </authorList>
    </citation>
    <scope>NUCLEOTIDE SEQUENCE [LARGE SCALE GENOMIC DNA]</scope>
    <source>
        <strain evidence="2 3">DSM 24636</strain>
    </source>
</reference>
<organism evidence="2 3">
    <name type="scientific">Halarcobacter anaerophilus</name>
    <dbReference type="NCBI Taxonomy" id="877500"/>
    <lineage>
        <taxon>Bacteria</taxon>
        <taxon>Pseudomonadati</taxon>
        <taxon>Campylobacterota</taxon>
        <taxon>Epsilonproteobacteria</taxon>
        <taxon>Campylobacterales</taxon>
        <taxon>Arcobacteraceae</taxon>
        <taxon>Halarcobacter</taxon>
    </lineage>
</organism>
<proteinExistence type="predicted"/>
<feature type="transmembrane region" description="Helical" evidence="1">
    <location>
        <begin position="44"/>
        <end position="68"/>
    </location>
</feature>
<keyword evidence="3" id="KW-1185">Reference proteome</keyword>
<dbReference type="STRING" id="877500.GCA_000935065_01109"/>
<dbReference type="RefSeq" id="WP_129082344.1">
    <property type="nucleotide sequence ID" value="NZ_CP041070.1"/>
</dbReference>
<accession>A0A4Q0XYV7</accession>
<protein>
    <recommendedName>
        <fullName evidence="4">DUF3325 domain-containing protein</fullName>
    </recommendedName>
</protein>
<sequence length="106" mass="12152">MLINISLIYLGLSLLCLGMDKHYKAVFQKNISRVFKNFSKFTGSLLLIISLIFLIKSIGISLGITYWIGILTPEIIFIALILTYKTKMFIPLSIFLLLLFFILNFL</sequence>
<evidence type="ECO:0000313" key="3">
    <source>
        <dbReference type="Proteomes" id="UP000290191"/>
    </source>
</evidence>
<keyword evidence="1" id="KW-1133">Transmembrane helix</keyword>
<feature type="transmembrane region" description="Helical" evidence="1">
    <location>
        <begin position="6"/>
        <end position="23"/>
    </location>
</feature>
<evidence type="ECO:0008006" key="4">
    <source>
        <dbReference type="Google" id="ProtNLM"/>
    </source>
</evidence>
<feature type="transmembrane region" description="Helical" evidence="1">
    <location>
        <begin position="88"/>
        <end position="105"/>
    </location>
</feature>
<dbReference type="EMBL" id="PDKO01000008">
    <property type="protein sequence ID" value="RXJ62433.1"/>
    <property type="molecule type" value="Genomic_DNA"/>
</dbReference>
<evidence type="ECO:0000256" key="1">
    <source>
        <dbReference type="SAM" id="Phobius"/>
    </source>
</evidence>
<dbReference type="AlphaFoldDB" id="A0A4Q0XYV7"/>
<keyword evidence="1" id="KW-0812">Transmembrane</keyword>
<gene>
    <name evidence="2" type="ORF">CRV06_09850</name>
</gene>
<evidence type="ECO:0000313" key="2">
    <source>
        <dbReference type="EMBL" id="RXJ62433.1"/>
    </source>
</evidence>